<feature type="transmembrane region" description="Helical" evidence="1">
    <location>
        <begin position="21"/>
        <end position="43"/>
    </location>
</feature>
<dbReference type="Proteomes" id="UP000489600">
    <property type="component" value="Unassembled WGS sequence"/>
</dbReference>
<dbReference type="EMBL" id="CABITT030000001">
    <property type="protein sequence ID" value="VVA91262.1"/>
    <property type="molecule type" value="Genomic_DNA"/>
</dbReference>
<name>A0A565AQD6_9BRAS</name>
<reference evidence="2" key="1">
    <citation type="submission" date="2019-07" db="EMBL/GenBank/DDBJ databases">
        <authorList>
            <person name="Dittberner H."/>
        </authorList>
    </citation>
    <scope>NUCLEOTIDE SEQUENCE [LARGE SCALE GENOMIC DNA]</scope>
</reference>
<evidence type="ECO:0000313" key="3">
    <source>
        <dbReference type="Proteomes" id="UP000489600"/>
    </source>
</evidence>
<sequence>MIHSGQLVGLSHMDMVLKVKMMMIVGISFLMASSFLMLLVGALDSELNCSWFCRWEEYGTMAVDYGEAINRFLRPHFR</sequence>
<accession>A0A565AQD6</accession>
<gene>
    <name evidence="2" type="ORF">ANE_LOCUS1707</name>
</gene>
<organism evidence="2 3">
    <name type="scientific">Arabis nemorensis</name>
    <dbReference type="NCBI Taxonomy" id="586526"/>
    <lineage>
        <taxon>Eukaryota</taxon>
        <taxon>Viridiplantae</taxon>
        <taxon>Streptophyta</taxon>
        <taxon>Embryophyta</taxon>
        <taxon>Tracheophyta</taxon>
        <taxon>Spermatophyta</taxon>
        <taxon>Magnoliopsida</taxon>
        <taxon>eudicotyledons</taxon>
        <taxon>Gunneridae</taxon>
        <taxon>Pentapetalae</taxon>
        <taxon>rosids</taxon>
        <taxon>malvids</taxon>
        <taxon>Brassicales</taxon>
        <taxon>Brassicaceae</taxon>
        <taxon>Arabideae</taxon>
        <taxon>Arabis</taxon>
    </lineage>
</organism>
<keyword evidence="1" id="KW-0472">Membrane</keyword>
<keyword evidence="3" id="KW-1185">Reference proteome</keyword>
<comment type="caution">
    <text evidence="2">The sequence shown here is derived from an EMBL/GenBank/DDBJ whole genome shotgun (WGS) entry which is preliminary data.</text>
</comment>
<keyword evidence="1" id="KW-0812">Transmembrane</keyword>
<keyword evidence="1" id="KW-1133">Transmembrane helix</keyword>
<dbReference type="AlphaFoldDB" id="A0A565AQD6"/>
<evidence type="ECO:0000256" key="1">
    <source>
        <dbReference type="SAM" id="Phobius"/>
    </source>
</evidence>
<evidence type="ECO:0000313" key="2">
    <source>
        <dbReference type="EMBL" id="VVA91262.1"/>
    </source>
</evidence>
<proteinExistence type="predicted"/>
<protein>
    <submittedName>
        <fullName evidence="2">Uncharacterized protein</fullName>
    </submittedName>
</protein>